<organism evidence="1 2">
    <name type="scientific">Bradyrhizobium nitroreducens</name>
    <dbReference type="NCBI Taxonomy" id="709803"/>
    <lineage>
        <taxon>Bacteria</taxon>
        <taxon>Pseudomonadati</taxon>
        <taxon>Pseudomonadota</taxon>
        <taxon>Alphaproteobacteria</taxon>
        <taxon>Hyphomicrobiales</taxon>
        <taxon>Nitrobacteraceae</taxon>
        <taxon>Bradyrhizobium</taxon>
    </lineage>
</organism>
<name>A0A2M6UH03_9BRAD</name>
<dbReference type="AlphaFoldDB" id="A0A2M6UH03"/>
<sequence length="193" mass="21940">MGQAKHRRTQIDGWKATLSPTEVQIAEAAQRLLERFIEPDEATGMCYRMTFLLHLYLAELGIGTTPVVGYVNDGTDDAMISHAWLGYEGKKTDLTLARAERPDLNPLGEVLILDFPVRQGHKYTYHITKSEAATALEEKWLAQPRSAGVVLSKRTEHEMMAGLAQSRQRMRVYLDNAPDRLTYRFFSDMLDRP</sequence>
<evidence type="ECO:0000313" key="1">
    <source>
        <dbReference type="EMBL" id="PIT03904.1"/>
    </source>
</evidence>
<proteinExistence type="predicted"/>
<dbReference type="SUPFAM" id="SSF54001">
    <property type="entry name" value="Cysteine proteinases"/>
    <property type="match status" value="1"/>
</dbReference>
<dbReference type="Proteomes" id="UP000228930">
    <property type="component" value="Unassembled WGS sequence"/>
</dbReference>
<keyword evidence="2" id="KW-1185">Reference proteome</keyword>
<dbReference type="RefSeq" id="WP_100179030.1">
    <property type="nucleotide sequence ID" value="NZ_LFJC01000003.1"/>
</dbReference>
<accession>A0A2M6UH03</accession>
<gene>
    <name evidence="1" type="ORF">TSA1_26365</name>
</gene>
<evidence type="ECO:0000313" key="2">
    <source>
        <dbReference type="Proteomes" id="UP000228930"/>
    </source>
</evidence>
<reference evidence="1 2" key="1">
    <citation type="submission" date="2015-06" db="EMBL/GenBank/DDBJ databases">
        <title>Comparative genome analysis of nirS-carrying Bradyrhizobium sp. strains.</title>
        <authorList>
            <person name="Ishii S."/>
            <person name="Jang J."/>
            <person name="Nishizawa T."/>
            <person name="Senoo K."/>
        </authorList>
    </citation>
    <scope>NUCLEOTIDE SEQUENCE [LARGE SCALE GENOMIC DNA]</scope>
    <source>
        <strain evidence="1 2">TSA1</strain>
    </source>
</reference>
<dbReference type="EMBL" id="LFJC01000003">
    <property type="protein sequence ID" value="PIT03904.1"/>
    <property type="molecule type" value="Genomic_DNA"/>
</dbReference>
<dbReference type="InterPro" id="IPR038765">
    <property type="entry name" value="Papain-like_cys_pep_sf"/>
</dbReference>
<comment type="caution">
    <text evidence="1">The sequence shown here is derived from an EMBL/GenBank/DDBJ whole genome shotgun (WGS) entry which is preliminary data.</text>
</comment>
<protein>
    <submittedName>
        <fullName evidence="1">Uncharacterized protein</fullName>
    </submittedName>
</protein>